<name>A0A928ZSE6_LEPEC</name>
<comment type="caution">
    <text evidence="1">The sequence shown here is derived from an EMBL/GenBank/DDBJ whole genome shotgun (WGS) entry which is preliminary data.</text>
</comment>
<organism evidence="1 2">
    <name type="scientific">Leptolyngbya cf. ectocarpi LEGE 11479</name>
    <dbReference type="NCBI Taxonomy" id="1828722"/>
    <lineage>
        <taxon>Bacteria</taxon>
        <taxon>Bacillati</taxon>
        <taxon>Cyanobacteriota</taxon>
        <taxon>Cyanophyceae</taxon>
        <taxon>Leptolyngbyales</taxon>
        <taxon>Leptolyngbyaceae</taxon>
        <taxon>Leptolyngbya group</taxon>
        <taxon>Leptolyngbya</taxon>
    </lineage>
</organism>
<dbReference type="GO" id="GO:0005524">
    <property type="term" value="F:ATP binding"/>
    <property type="evidence" value="ECO:0007669"/>
    <property type="project" value="UniProtKB-KW"/>
</dbReference>
<dbReference type="EMBL" id="JADEXP010000029">
    <property type="protein sequence ID" value="MBE9066117.1"/>
    <property type="molecule type" value="Genomic_DNA"/>
</dbReference>
<sequence>MNQIFGDFIEISSNQHNSLEICFTPTSEDIEKLWENQRLSAYFLANCFIGFLPFNEDDPDEQQRIEEAKSSISYVANELIENAVKFNLEAVNPQVTLGVHFLEGPELIAVMFATNSVDKAGAEKLQHFIEKLLAFDLQDLYVQQIEASSSDENISMSGLGFLTMMNDYDARLGWKLEPMSGAADIIAVTVTAQINV</sequence>
<keyword evidence="1" id="KW-0547">Nucleotide-binding</keyword>
<dbReference type="Proteomes" id="UP000615026">
    <property type="component" value="Unassembled WGS sequence"/>
</dbReference>
<proteinExistence type="predicted"/>
<dbReference type="RefSeq" id="WP_193991621.1">
    <property type="nucleotide sequence ID" value="NZ_JADEXP010000029.1"/>
</dbReference>
<dbReference type="NCBIfam" id="NF047703">
    <property type="entry name" value="slr1658_superfam"/>
    <property type="match status" value="1"/>
</dbReference>
<accession>A0A928ZSE6</accession>
<evidence type="ECO:0000313" key="2">
    <source>
        <dbReference type="Proteomes" id="UP000615026"/>
    </source>
</evidence>
<gene>
    <name evidence="1" type="ORF">IQ260_05580</name>
</gene>
<evidence type="ECO:0000313" key="1">
    <source>
        <dbReference type="EMBL" id="MBE9066117.1"/>
    </source>
</evidence>
<protein>
    <submittedName>
        <fullName evidence="1">ATP-binding protein</fullName>
    </submittedName>
</protein>
<dbReference type="InterPro" id="IPR058084">
    <property type="entry name" value="Slr1658-like"/>
</dbReference>
<dbReference type="AlphaFoldDB" id="A0A928ZSE6"/>
<keyword evidence="1" id="KW-0067">ATP-binding</keyword>
<reference evidence="1" key="1">
    <citation type="submission" date="2020-10" db="EMBL/GenBank/DDBJ databases">
        <authorList>
            <person name="Castelo-Branco R."/>
            <person name="Eusebio N."/>
            <person name="Adriana R."/>
            <person name="Vieira A."/>
            <person name="Brugerolle De Fraissinette N."/>
            <person name="Rezende De Castro R."/>
            <person name="Schneider M.P."/>
            <person name="Vasconcelos V."/>
            <person name="Leao P.N."/>
        </authorList>
    </citation>
    <scope>NUCLEOTIDE SEQUENCE</scope>
    <source>
        <strain evidence="1">LEGE 11479</strain>
    </source>
</reference>
<keyword evidence="2" id="KW-1185">Reference proteome</keyword>